<dbReference type="AlphaFoldDB" id="A0A6C0APT7"/>
<protein>
    <submittedName>
        <fullName evidence="1">Uncharacterized protein</fullName>
    </submittedName>
</protein>
<dbReference type="SUPFAM" id="SSF53335">
    <property type="entry name" value="S-adenosyl-L-methionine-dependent methyltransferases"/>
    <property type="match status" value="1"/>
</dbReference>
<dbReference type="CDD" id="cd02440">
    <property type="entry name" value="AdoMet_MTases"/>
    <property type="match status" value="1"/>
</dbReference>
<accession>A0A6C0APT7</accession>
<proteinExistence type="predicted"/>
<organism evidence="1">
    <name type="scientific">viral metagenome</name>
    <dbReference type="NCBI Taxonomy" id="1070528"/>
    <lineage>
        <taxon>unclassified sequences</taxon>
        <taxon>metagenomes</taxon>
        <taxon>organismal metagenomes</taxon>
    </lineage>
</organism>
<reference evidence="1" key="1">
    <citation type="journal article" date="2020" name="Nature">
        <title>Giant virus diversity and host interactions through global metagenomics.</title>
        <authorList>
            <person name="Schulz F."/>
            <person name="Roux S."/>
            <person name="Paez-Espino D."/>
            <person name="Jungbluth S."/>
            <person name="Walsh D.A."/>
            <person name="Denef V.J."/>
            <person name="McMahon K.D."/>
            <person name="Konstantinidis K.T."/>
            <person name="Eloe-Fadrosh E.A."/>
            <person name="Kyrpides N.C."/>
            <person name="Woyke T."/>
        </authorList>
    </citation>
    <scope>NUCLEOTIDE SEQUENCE</scope>
    <source>
        <strain evidence="1">GVMAG-S-1101161-73</strain>
    </source>
</reference>
<dbReference type="EMBL" id="MN740734">
    <property type="protein sequence ID" value="QHS81351.1"/>
    <property type="molecule type" value="Genomic_DNA"/>
</dbReference>
<sequence length="684" mass="80415">MLINIFLYKITNTITMISVNSFDIFDTILARKTVNSFDIFTIIEETFPYQNFKEMREYAQSKSNNTIDDIYSQFKQIYSISDNICNNLKEYEIQMECKYCYKIETNYNRVNNGDILISDMYLREKDIWRILNAIGFTKNVSLYVTPGGKRLGTIWPQLKEKYSIKLHLGDNLHSDIHMAKMAGINTEYTDIHSINDVEQFFIQNNFKNFALMLRKFRHANPYDKNSLNFRLYNDQAIYNIPTLILLSTTLYNILKNENRTSLLLLTRDGCLLQHIFRKMYPEIYCINLQSSRFMHINPNDEYKNYLKQHYNHSTCLIFDLFGSFKSGRELYKELFGEYPRVHVFGFFGSEYNGLTYSSNYSIEYINLDVVGSLITMQNGEFIRAPIIEYEIDDAYIYRNTVLSFCNSVDLFSIEDNIPRVELLSLFINTINFFKNTGGHCCHNSRLKKLNSSQRKVFSLNKPHNSLTDIADKLLVHKGSIAQCGHRYTDYYQYIFNKFYNMPLINILEIGLYLYGTRAIPSLELWHAYYGKQCKVYGFDSNPEFLKFTIPNEIEIYIGNQENPSDIEQCYKESYDIIIDDGPHTSKGQQIMFKTIWKALNYGGVYCIESLHYHPKNDTAMKTKDLLLQWKQGNVCSSDFISLEEAKEIYLYIDTIEFYPSKSKKWEHNILTNALCIITKKQNEI</sequence>
<evidence type="ECO:0000313" key="1">
    <source>
        <dbReference type="EMBL" id="QHS81351.1"/>
    </source>
</evidence>
<dbReference type="Gene3D" id="3.40.50.150">
    <property type="entry name" value="Vaccinia Virus protein VP39"/>
    <property type="match status" value="1"/>
</dbReference>
<name>A0A6C0APT7_9ZZZZ</name>
<dbReference type="InterPro" id="IPR029063">
    <property type="entry name" value="SAM-dependent_MTases_sf"/>
</dbReference>